<evidence type="ECO:0000313" key="7">
    <source>
        <dbReference type="EMBL" id="CAI6355795.1"/>
    </source>
</evidence>
<feature type="region of interest" description="Disordered" evidence="6">
    <location>
        <begin position="1"/>
        <end position="50"/>
    </location>
</feature>
<dbReference type="GO" id="GO:0000124">
    <property type="term" value="C:SAGA complex"/>
    <property type="evidence" value="ECO:0007669"/>
    <property type="project" value="TreeGrafter"/>
</dbReference>
<sequence>MSPKKQTQRGGEPSGSRKLARRGRKSHKSLSSNTPTTNNTKADSKSTSKMHAVVNKRVLSLSRLKPIQINCDSAVSYVTNQEEPDDIEKLITEDVLDSIQWELESMLTGIIVRKRQIKNDSNLISSVQETGSQNNVENNSEQRMIVAKVNAKIFPDDESSSNLNSVKYENELPPATESAKKFWSLVKPYIADVSEEDLKWLEDLVMSYASKLEEIPPLGEHYTKRWVKEELKMQNQQASSSHQPDIKTRLADRVSPDVVELINRANNAARGGNESTKIYQKVIAAILEHSNMSQNDNDNGSDIDGDAEDKLEEMSNFCEEFYREQNIRKQLQKLGLIDNKGKPVTSPSSLPHSSSQATNENDEILEELVKCDAALSNLQEMNKNHLTELLERCRERRSQQKKKNKLQKLDNQILNMKKQGNSQKKDGKTAQTGKEYENMRFLLDKRSKYIMRLQSYNTDPTENDDSELSDEDECIVISDDCIVISDN</sequence>
<keyword evidence="3" id="KW-0805">Transcription regulation</keyword>
<feature type="compositionally biased region" description="Low complexity" evidence="6">
    <location>
        <begin position="29"/>
        <end position="40"/>
    </location>
</feature>
<evidence type="ECO:0000256" key="1">
    <source>
        <dbReference type="ARBA" id="ARBA00004123"/>
    </source>
</evidence>
<organism evidence="7 8">
    <name type="scientific">Macrosiphum euphorbiae</name>
    <name type="common">potato aphid</name>
    <dbReference type="NCBI Taxonomy" id="13131"/>
    <lineage>
        <taxon>Eukaryota</taxon>
        <taxon>Metazoa</taxon>
        <taxon>Ecdysozoa</taxon>
        <taxon>Arthropoda</taxon>
        <taxon>Hexapoda</taxon>
        <taxon>Insecta</taxon>
        <taxon>Pterygota</taxon>
        <taxon>Neoptera</taxon>
        <taxon>Paraneoptera</taxon>
        <taxon>Hemiptera</taxon>
        <taxon>Sternorrhyncha</taxon>
        <taxon>Aphidomorpha</taxon>
        <taxon>Aphidoidea</taxon>
        <taxon>Aphididae</taxon>
        <taxon>Macrosiphini</taxon>
        <taxon>Macrosiphum</taxon>
    </lineage>
</organism>
<feature type="compositionally biased region" description="Basic residues" evidence="6">
    <location>
        <begin position="18"/>
        <end position="28"/>
    </location>
</feature>
<name>A0AAV0WJ20_9HEMI</name>
<reference evidence="7 8" key="1">
    <citation type="submission" date="2023-01" db="EMBL/GenBank/DDBJ databases">
        <authorList>
            <person name="Whitehead M."/>
        </authorList>
    </citation>
    <scope>NUCLEOTIDE SEQUENCE [LARGE SCALE GENOMIC DNA]</scope>
</reference>
<dbReference type="PANTHER" id="PTHR13556">
    <property type="entry name" value="TRANSCRIPTIONAL ADAPTER 3-RELATED"/>
    <property type="match status" value="1"/>
</dbReference>
<evidence type="ECO:0000256" key="2">
    <source>
        <dbReference type="ARBA" id="ARBA00005330"/>
    </source>
</evidence>
<dbReference type="GO" id="GO:0003713">
    <property type="term" value="F:transcription coactivator activity"/>
    <property type="evidence" value="ECO:0007669"/>
    <property type="project" value="TreeGrafter"/>
</dbReference>
<feature type="compositionally biased region" description="Low complexity" evidence="6">
    <location>
        <begin position="346"/>
        <end position="355"/>
    </location>
</feature>
<accession>A0AAV0WJ20</accession>
<dbReference type="AlphaFoldDB" id="A0AAV0WJ20"/>
<keyword evidence="5" id="KW-0539">Nucleus</keyword>
<evidence type="ECO:0000256" key="3">
    <source>
        <dbReference type="ARBA" id="ARBA00023015"/>
    </source>
</evidence>
<dbReference type="Pfam" id="PF10198">
    <property type="entry name" value="Ada3"/>
    <property type="match status" value="1"/>
</dbReference>
<keyword evidence="4" id="KW-0804">Transcription</keyword>
<comment type="caution">
    <text evidence="7">The sequence shown here is derived from an EMBL/GenBank/DDBJ whole genome shotgun (WGS) entry which is preliminary data.</text>
</comment>
<feature type="region of interest" description="Disordered" evidence="6">
    <location>
        <begin position="415"/>
        <end position="434"/>
    </location>
</feature>
<comment type="similarity">
    <text evidence="2">Belongs to the NGG1 family.</text>
</comment>
<protein>
    <submittedName>
        <fullName evidence="7">Uncharacterized protein</fullName>
    </submittedName>
</protein>
<feature type="region of interest" description="Disordered" evidence="6">
    <location>
        <begin position="338"/>
        <end position="360"/>
    </location>
</feature>
<gene>
    <name evidence="7" type="ORF">MEUPH1_LOCUS11608</name>
</gene>
<dbReference type="PANTHER" id="PTHR13556:SF2">
    <property type="entry name" value="TRANSCRIPTIONAL ADAPTER 3"/>
    <property type="match status" value="1"/>
</dbReference>
<evidence type="ECO:0000256" key="4">
    <source>
        <dbReference type="ARBA" id="ARBA00023163"/>
    </source>
</evidence>
<dbReference type="GO" id="GO:0005634">
    <property type="term" value="C:nucleus"/>
    <property type="evidence" value="ECO:0007669"/>
    <property type="project" value="UniProtKB-SubCell"/>
</dbReference>
<dbReference type="Proteomes" id="UP001160148">
    <property type="component" value="Unassembled WGS sequence"/>
</dbReference>
<proteinExistence type="inferred from homology"/>
<keyword evidence="8" id="KW-1185">Reference proteome</keyword>
<dbReference type="EMBL" id="CARXXK010000002">
    <property type="protein sequence ID" value="CAI6355795.1"/>
    <property type="molecule type" value="Genomic_DNA"/>
</dbReference>
<evidence type="ECO:0000256" key="5">
    <source>
        <dbReference type="ARBA" id="ARBA00023242"/>
    </source>
</evidence>
<feature type="compositionally biased region" description="Basic and acidic residues" evidence="6">
    <location>
        <begin position="423"/>
        <end position="434"/>
    </location>
</feature>
<dbReference type="InterPro" id="IPR019340">
    <property type="entry name" value="Histone_AcTrfase_su3"/>
</dbReference>
<evidence type="ECO:0000256" key="6">
    <source>
        <dbReference type="SAM" id="MobiDB-lite"/>
    </source>
</evidence>
<comment type="subcellular location">
    <subcellularLocation>
        <location evidence="1">Nucleus</location>
    </subcellularLocation>
</comment>
<dbReference type="GO" id="GO:0006357">
    <property type="term" value="P:regulation of transcription by RNA polymerase II"/>
    <property type="evidence" value="ECO:0007669"/>
    <property type="project" value="TreeGrafter"/>
</dbReference>
<evidence type="ECO:0000313" key="8">
    <source>
        <dbReference type="Proteomes" id="UP001160148"/>
    </source>
</evidence>